<dbReference type="EMBL" id="BOSL01000002">
    <property type="protein sequence ID" value="GIP51872.1"/>
    <property type="molecule type" value="Genomic_DNA"/>
</dbReference>
<name>A0ABQ4M7E2_9BACL</name>
<protein>
    <recommendedName>
        <fullName evidence="3">Nucleotide pyrophosphatase</fullName>
    </recommendedName>
</protein>
<dbReference type="RefSeq" id="WP_244861394.1">
    <property type="nucleotide sequence ID" value="NZ_BOSL01000002.1"/>
</dbReference>
<evidence type="ECO:0008006" key="3">
    <source>
        <dbReference type="Google" id="ProtNLM"/>
    </source>
</evidence>
<comment type="caution">
    <text evidence="1">The sequence shown here is derived from an EMBL/GenBank/DDBJ whole genome shotgun (WGS) entry which is preliminary data.</text>
</comment>
<dbReference type="InterPro" id="IPR002591">
    <property type="entry name" value="Phosphodiest/P_Trfase"/>
</dbReference>
<dbReference type="Pfam" id="PF01663">
    <property type="entry name" value="Phosphodiest"/>
    <property type="match status" value="1"/>
</dbReference>
<dbReference type="InterPro" id="IPR017850">
    <property type="entry name" value="Alkaline_phosphatase_core_sf"/>
</dbReference>
<dbReference type="Gene3D" id="3.40.720.10">
    <property type="entry name" value="Alkaline Phosphatase, subunit A"/>
    <property type="match status" value="1"/>
</dbReference>
<accession>A0ABQ4M7E2</accession>
<dbReference type="SUPFAM" id="SSF53649">
    <property type="entry name" value="Alkaline phosphatase-like"/>
    <property type="match status" value="1"/>
</dbReference>
<dbReference type="PANTHER" id="PTHR10151">
    <property type="entry name" value="ECTONUCLEOTIDE PYROPHOSPHATASE/PHOSPHODIESTERASE"/>
    <property type="match status" value="1"/>
</dbReference>
<reference evidence="1 2" key="1">
    <citation type="submission" date="2021-03" db="EMBL/GenBank/DDBJ databases">
        <title>Antimicrobial resistance genes in bacteria isolated from Japanese honey, and their potential for conferring macrolide and lincosamide resistance in the American foulbrood pathogen Paenibacillus larvae.</title>
        <authorList>
            <person name="Okamoto M."/>
            <person name="Kumagai M."/>
            <person name="Kanamori H."/>
            <person name="Takamatsu D."/>
        </authorList>
    </citation>
    <scope>NUCLEOTIDE SEQUENCE [LARGE SCALE GENOMIC DNA]</scope>
    <source>
        <strain evidence="1 2">J42TS3</strain>
    </source>
</reference>
<proteinExistence type="predicted"/>
<dbReference type="PANTHER" id="PTHR10151:SF120">
    <property type="entry name" value="BIS(5'-ADENOSYL)-TRIPHOSPHATASE"/>
    <property type="match status" value="1"/>
</dbReference>
<evidence type="ECO:0000313" key="1">
    <source>
        <dbReference type="EMBL" id="GIP51872.1"/>
    </source>
</evidence>
<keyword evidence="2" id="KW-1185">Reference proteome</keyword>
<evidence type="ECO:0000313" key="2">
    <source>
        <dbReference type="Proteomes" id="UP000679992"/>
    </source>
</evidence>
<sequence>MTQSEAKAEAVKRVFILGMDGAGNFVQQANTPHLDAWLPRGAFTYEAQAELPTISAECWGSVLHGVRPDKHGLNNDKAANEPYPADSPYPSLFRLIREQQPDAKLASFTGWDPINSGIIENNLGVYKVSLPDAELVPALLGYVEENPDVRLLFLQLDEPDGSGHRHGYGPDSPEYLKMIGTCDERIGMILARLEQLHLIEDSLIILLTDHGGGGAETHNHGSDHPMDRNVFWGCIGPGIKQGHLSSPVSITDTARVTALALGLATPAGWDAELPKDLLTRGTFSRA</sequence>
<dbReference type="Proteomes" id="UP000679992">
    <property type="component" value="Unassembled WGS sequence"/>
</dbReference>
<gene>
    <name evidence="1" type="ORF">J42TS3_09070</name>
</gene>
<organism evidence="1 2">
    <name type="scientific">Paenibacillus vini</name>
    <dbReference type="NCBI Taxonomy" id="1476024"/>
    <lineage>
        <taxon>Bacteria</taxon>
        <taxon>Bacillati</taxon>
        <taxon>Bacillota</taxon>
        <taxon>Bacilli</taxon>
        <taxon>Bacillales</taxon>
        <taxon>Paenibacillaceae</taxon>
        <taxon>Paenibacillus</taxon>
    </lineage>
</organism>